<feature type="region of interest" description="Disordered" evidence="1">
    <location>
        <begin position="213"/>
        <end position="235"/>
    </location>
</feature>
<reference evidence="2" key="2">
    <citation type="submission" date="2017-11" db="EMBL/GenBank/DDBJ databases">
        <title>Coralsnake Venomics: Analyses of Venom Gland Transcriptomes and Proteomes of Six Brazilian Taxa.</title>
        <authorList>
            <person name="Aird S.D."/>
            <person name="Jorge da Silva N."/>
            <person name="Qiu L."/>
            <person name="Villar-Briones A."/>
            <person name="Aparecida-Saddi V."/>
            <person name="Campos-Telles M.P."/>
            <person name="Grau M."/>
            <person name="Mikheyev A.S."/>
        </authorList>
    </citation>
    <scope>NUCLEOTIDE SEQUENCE</scope>
    <source>
        <tissue evidence="2">Venom_gland</tissue>
    </source>
</reference>
<protein>
    <submittedName>
        <fullName evidence="2">Uncharacterized protein</fullName>
    </submittedName>
</protein>
<organism evidence="2">
    <name type="scientific">Micrurus lemniscatus lemniscatus</name>
    <dbReference type="NCBI Taxonomy" id="129467"/>
    <lineage>
        <taxon>Eukaryota</taxon>
        <taxon>Metazoa</taxon>
        <taxon>Chordata</taxon>
        <taxon>Craniata</taxon>
        <taxon>Vertebrata</taxon>
        <taxon>Euteleostomi</taxon>
        <taxon>Lepidosauria</taxon>
        <taxon>Squamata</taxon>
        <taxon>Bifurcata</taxon>
        <taxon>Unidentata</taxon>
        <taxon>Episquamata</taxon>
        <taxon>Toxicofera</taxon>
        <taxon>Serpentes</taxon>
        <taxon>Colubroidea</taxon>
        <taxon>Elapidae</taxon>
        <taxon>Elapinae</taxon>
        <taxon>Micrurus</taxon>
    </lineage>
</organism>
<evidence type="ECO:0000256" key="1">
    <source>
        <dbReference type="SAM" id="MobiDB-lite"/>
    </source>
</evidence>
<name>A0A2D4J6U3_MICLE</name>
<dbReference type="AlphaFoldDB" id="A0A2D4J6U3"/>
<accession>A0A2D4J6U3</accession>
<feature type="compositionally biased region" description="Polar residues" evidence="1">
    <location>
        <begin position="217"/>
        <end position="228"/>
    </location>
</feature>
<dbReference type="EMBL" id="IACK01153991">
    <property type="protein sequence ID" value="LAA92114.1"/>
    <property type="molecule type" value="Transcribed_RNA"/>
</dbReference>
<sequence>MVPALQVLSLDPLEVLQQLRIVDGRADDRLPGGLAGLGRFRCLHEFRVWDALQPVGEELESVALGQEHEQPVEGLEEVRVAFHVQQLQAEIGKDRAFNQLDQLVNLNQEIDCNLQVSKLLDEVIGVLVILSEEAQGNGGDWIVAPGAVETAEELAAFRALQILELVPQLEELRRCQEDGVEGVDHGGSEAEVLLPQEDVCHGVEDVFCVQEEAELPNNESSPDLQQLPLTAEPLE</sequence>
<reference evidence="2" key="1">
    <citation type="submission" date="2017-07" db="EMBL/GenBank/DDBJ databases">
        <authorList>
            <person name="Mikheyev A."/>
            <person name="Grau M."/>
        </authorList>
    </citation>
    <scope>NUCLEOTIDE SEQUENCE</scope>
    <source>
        <tissue evidence="2">Venom_gland</tissue>
    </source>
</reference>
<proteinExistence type="predicted"/>
<evidence type="ECO:0000313" key="2">
    <source>
        <dbReference type="EMBL" id="LAA92114.1"/>
    </source>
</evidence>